<dbReference type="InterPro" id="IPR008490">
    <property type="entry name" value="Transposase_InsH_N"/>
</dbReference>
<protein>
    <recommendedName>
        <fullName evidence="5">Transposase DDE domain protein</fullName>
    </recommendedName>
</protein>
<dbReference type="PANTHER" id="PTHR33803">
    <property type="entry name" value="IS1478 TRANSPOSASE"/>
    <property type="match status" value="1"/>
</dbReference>
<evidence type="ECO:0008006" key="5">
    <source>
        <dbReference type="Google" id="ProtNLM"/>
    </source>
</evidence>
<dbReference type="GO" id="GO:0004803">
    <property type="term" value="F:transposase activity"/>
    <property type="evidence" value="ECO:0007669"/>
    <property type="project" value="InterPro"/>
</dbReference>
<dbReference type="Pfam" id="PF01609">
    <property type="entry name" value="DDE_Tnp_1"/>
    <property type="match status" value="1"/>
</dbReference>
<dbReference type="NCBIfam" id="NF033578">
    <property type="entry name" value="transpos_IS5_1"/>
    <property type="match status" value="1"/>
</dbReference>
<proteinExistence type="predicted"/>
<evidence type="ECO:0000313" key="4">
    <source>
        <dbReference type="Proteomes" id="UP000323917"/>
    </source>
</evidence>
<dbReference type="GO" id="GO:0006313">
    <property type="term" value="P:DNA transposition"/>
    <property type="evidence" value="ECO:0007669"/>
    <property type="project" value="InterPro"/>
</dbReference>
<name>A0A5B9Q3B1_9BACT</name>
<dbReference type="GO" id="GO:0003677">
    <property type="term" value="F:DNA binding"/>
    <property type="evidence" value="ECO:0007669"/>
    <property type="project" value="InterPro"/>
</dbReference>
<dbReference type="Pfam" id="PF05598">
    <property type="entry name" value="DUF772"/>
    <property type="match status" value="1"/>
</dbReference>
<dbReference type="EMBL" id="CP042913">
    <property type="protein sequence ID" value="QEG33457.1"/>
    <property type="molecule type" value="Genomic_DNA"/>
</dbReference>
<organism evidence="3 4">
    <name type="scientific">Bythopirellula goksoeyrii</name>
    <dbReference type="NCBI Taxonomy" id="1400387"/>
    <lineage>
        <taxon>Bacteria</taxon>
        <taxon>Pseudomonadati</taxon>
        <taxon>Planctomycetota</taxon>
        <taxon>Planctomycetia</taxon>
        <taxon>Pirellulales</taxon>
        <taxon>Lacipirellulaceae</taxon>
        <taxon>Bythopirellula</taxon>
    </lineage>
</organism>
<gene>
    <name evidence="3" type="ORF">Pr1d_07200</name>
</gene>
<evidence type="ECO:0000259" key="1">
    <source>
        <dbReference type="Pfam" id="PF01609"/>
    </source>
</evidence>
<feature type="domain" description="Transposase InsH N-terminal" evidence="2">
    <location>
        <begin position="25"/>
        <end position="122"/>
    </location>
</feature>
<dbReference type="Proteomes" id="UP000323917">
    <property type="component" value="Chromosome"/>
</dbReference>
<keyword evidence="4" id="KW-1185">Reference proteome</keyword>
<dbReference type="InterPro" id="IPR002559">
    <property type="entry name" value="Transposase_11"/>
</dbReference>
<reference evidence="3 4" key="1">
    <citation type="submission" date="2019-08" db="EMBL/GenBank/DDBJ databases">
        <title>Deep-cultivation of Planctomycetes and their phenomic and genomic characterization uncovers novel biology.</title>
        <authorList>
            <person name="Wiegand S."/>
            <person name="Jogler M."/>
            <person name="Boedeker C."/>
            <person name="Pinto D."/>
            <person name="Vollmers J."/>
            <person name="Rivas-Marin E."/>
            <person name="Kohn T."/>
            <person name="Peeters S.H."/>
            <person name="Heuer A."/>
            <person name="Rast P."/>
            <person name="Oberbeckmann S."/>
            <person name="Bunk B."/>
            <person name="Jeske O."/>
            <person name="Meyerdierks A."/>
            <person name="Storesund J.E."/>
            <person name="Kallscheuer N."/>
            <person name="Luecker S."/>
            <person name="Lage O.M."/>
            <person name="Pohl T."/>
            <person name="Merkel B.J."/>
            <person name="Hornburger P."/>
            <person name="Mueller R.-W."/>
            <person name="Bruemmer F."/>
            <person name="Labrenz M."/>
            <person name="Spormann A.M."/>
            <person name="Op den Camp H."/>
            <person name="Overmann J."/>
            <person name="Amann R."/>
            <person name="Jetten M.S.M."/>
            <person name="Mascher T."/>
            <person name="Medema M.H."/>
            <person name="Devos D.P."/>
            <person name="Kaster A.-K."/>
            <person name="Ovreas L."/>
            <person name="Rohde M."/>
            <person name="Galperin M.Y."/>
            <person name="Jogler C."/>
        </authorList>
    </citation>
    <scope>NUCLEOTIDE SEQUENCE [LARGE SCALE GENOMIC DNA]</scope>
    <source>
        <strain evidence="3 4">Pr1d</strain>
    </source>
</reference>
<sequence length="458" mass="52555">MVPESWQKMKPKTPTPQRELFGAHLSELLNPEHPLYLLADRIDWRQFDLAIDACYADELGRPGVNTRLMVGLMYLKYTFSESDESVVARWVENPYWQYFCGLQYMQHELPIDSSMMSKWRKRVGAERLETLLEATIHTALAMKALKPQELQRVNVDTTVQEKAIAFPTDARLYHKMRIALVRHAKALGIPLRQSYQFVGKKTLFWQHRYAHARQMRRAAKMNRKLKTLLGRVVRDIERKARKFRGKIADEPLRELLALAQRLLAQERNSKNKIYSVHAPEVECIAKGKAHKRYEFGCKASVATTSKNNWIVGAQALHGNPYDGHTLAGAIEQIERLTAKTPQDVMVDQGYRGHGYKGEATVHVVHTIPKEATHAVRRMLKRRAAVEPTIGHLKSDNRLSRNHLTGTAGDQINVLLAAAGYNLRKLLRWIVFSPVLRLLNRLESLLNFKSALQRRLLSP</sequence>
<evidence type="ECO:0000259" key="2">
    <source>
        <dbReference type="Pfam" id="PF05598"/>
    </source>
</evidence>
<dbReference type="PANTHER" id="PTHR33803:SF3">
    <property type="entry name" value="BLL1974 PROTEIN"/>
    <property type="match status" value="1"/>
</dbReference>
<dbReference type="InterPro" id="IPR047710">
    <property type="entry name" value="Transpos_IS5-like"/>
</dbReference>
<dbReference type="KEGG" id="bgok:Pr1d_07200"/>
<evidence type="ECO:0000313" key="3">
    <source>
        <dbReference type="EMBL" id="QEG33457.1"/>
    </source>
</evidence>
<feature type="domain" description="Transposase IS4-like" evidence="1">
    <location>
        <begin position="286"/>
        <end position="422"/>
    </location>
</feature>
<accession>A0A5B9Q3B1</accession>
<dbReference type="AlphaFoldDB" id="A0A5B9Q3B1"/>